<reference evidence="2" key="1">
    <citation type="submission" date="2020-04" db="EMBL/GenBank/DDBJ databases">
        <title>Deep metagenomics examines the oral microbiome during advanced dental caries in children, revealing novel taxa and co-occurrences with host molecules.</title>
        <authorList>
            <person name="Baker J.L."/>
            <person name="Morton J.T."/>
            <person name="Dinis M."/>
            <person name="Alvarez R."/>
            <person name="Tran N.C."/>
            <person name="Knight R."/>
            <person name="Edlund A."/>
        </authorList>
    </citation>
    <scope>NUCLEOTIDE SEQUENCE</scope>
    <source>
        <strain evidence="2">JCVI_24_bin.8</strain>
    </source>
</reference>
<protein>
    <submittedName>
        <fullName evidence="2">Uncharacterized protein</fullName>
    </submittedName>
</protein>
<dbReference type="EMBL" id="JABZQH010000081">
    <property type="protein sequence ID" value="MBF1352101.1"/>
    <property type="molecule type" value="Genomic_DNA"/>
</dbReference>
<sequence>MQENQLDQETNMPTTTNQAVNSRDENGRFTVGNKPIVGFHTHPERRSNGRWSKETSISYCYRQLLAMTNDEFQAFTPITQAQRIAKRQIERAMKDNSESLAVTKEITNRTEGRPRQD</sequence>
<feature type="non-terminal residue" evidence="2">
    <location>
        <position position="117"/>
    </location>
</feature>
<dbReference type="AlphaFoldDB" id="A0A930HA84"/>
<accession>A0A930HA84</accession>
<evidence type="ECO:0000313" key="2">
    <source>
        <dbReference type="EMBL" id="MBF1352101.1"/>
    </source>
</evidence>
<feature type="compositionally biased region" description="Basic and acidic residues" evidence="1">
    <location>
        <begin position="106"/>
        <end position="117"/>
    </location>
</feature>
<comment type="caution">
    <text evidence="2">The sequence shown here is derived from an EMBL/GenBank/DDBJ whole genome shotgun (WGS) entry which is preliminary data.</text>
</comment>
<feature type="compositionally biased region" description="Basic and acidic residues" evidence="1">
    <location>
        <begin position="41"/>
        <end position="52"/>
    </location>
</feature>
<evidence type="ECO:0000256" key="1">
    <source>
        <dbReference type="SAM" id="MobiDB-lite"/>
    </source>
</evidence>
<dbReference type="Proteomes" id="UP000722050">
    <property type="component" value="Unassembled WGS sequence"/>
</dbReference>
<proteinExistence type="predicted"/>
<gene>
    <name evidence="2" type="ORF">HXM71_03145</name>
</gene>
<feature type="region of interest" description="Disordered" evidence="1">
    <location>
        <begin position="95"/>
        <end position="117"/>
    </location>
</feature>
<name>A0A930HA84_9FIRM</name>
<evidence type="ECO:0000313" key="3">
    <source>
        <dbReference type="Proteomes" id="UP000722050"/>
    </source>
</evidence>
<feature type="compositionally biased region" description="Polar residues" evidence="1">
    <location>
        <begin position="1"/>
        <end position="21"/>
    </location>
</feature>
<organism evidence="2 3">
    <name type="scientific">Mogibacterium diversum</name>
    <dbReference type="NCBI Taxonomy" id="114527"/>
    <lineage>
        <taxon>Bacteria</taxon>
        <taxon>Bacillati</taxon>
        <taxon>Bacillota</taxon>
        <taxon>Clostridia</taxon>
        <taxon>Peptostreptococcales</taxon>
        <taxon>Anaerovoracaceae</taxon>
        <taxon>Mogibacterium</taxon>
    </lineage>
</organism>
<feature type="region of interest" description="Disordered" evidence="1">
    <location>
        <begin position="1"/>
        <end position="52"/>
    </location>
</feature>